<name>A0A0U4JFB2_9CAUD</name>
<dbReference type="Proteomes" id="UP000225045">
    <property type="component" value="Segment"/>
</dbReference>
<dbReference type="EMBL" id="KU160673">
    <property type="protein sequence ID" value="ALY10853.1"/>
    <property type="molecule type" value="Genomic_DNA"/>
</dbReference>
<reference evidence="1 2" key="1">
    <citation type="submission" date="2015-11" db="EMBL/GenBank/DDBJ databases">
        <authorList>
            <person name="Menninger J.E."/>
            <person name="Lamey M.E."/>
            <person name="Lindemann J.M."/>
            <person name="Martynyuk T."/>
            <person name="Mele F.E."/>
            <person name="Nabua C.T."/>
            <person name="Napoli C.K."/>
            <person name="Santiago L.M."/>
            <person name="Sweetman A.T."/>
            <person name="Weinstein J.L."/>
            <person name="Barrett N.A."/>
            <person name="Buerkert T.R."/>
            <person name="Cautela J.A."/>
            <person name="Egan M.S."/>
            <person name="Erb J.E."/>
            <person name="Garrigan K.E."/>
            <person name="Hagan D.J."/>
            <person name="Hartwell M.C."/>
            <person name="Hyduchak K.M."/>
            <person name="Jacob A.E."/>
            <person name="DeNigris D.M."/>
            <person name="London S.C."/>
            <person name="King-Smith C."/>
            <person name="Lee-Soety J.Y."/>
            <person name="Bradley K.W."/>
            <person name="Asai D.J."/>
            <person name="Bowman C.A."/>
            <person name="Russell D.A."/>
            <person name="Pope W.H."/>
            <person name="Jacobs-Sera D."/>
            <person name="Hendrix R.W."/>
            <person name="Hatfull G.F."/>
        </authorList>
    </citation>
    <scope>NUCLEOTIDE SEQUENCE [LARGE SCALE GENOMIC DNA]</scope>
</reference>
<evidence type="ECO:0000313" key="2">
    <source>
        <dbReference type="Proteomes" id="UP000225045"/>
    </source>
</evidence>
<accession>A0A0U4JFB2</accession>
<organism evidence="1 2">
    <name type="scientific">Arthrobacter phage Wilde</name>
    <dbReference type="NCBI Taxonomy" id="1772323"/>
    <lineage>
        <taxon>Viruses</taxon>
        <taxon>Duplodnaviria</taxon>
        <taxon>Heunggongvirae</taxon>
        <taxon>Uroviricota</taxon>
        <taxon>Caudoviricetes</taxon>
        <taxon>Tankvirus</taxon>
        <taxon>Tankvirus tank</taxon>
    </lineage>
</organism>
<sequence>MGYNVNTTAVNLTIPADKLDDAVKALKELNQRDDLKTGGASGPITDGDGKVIGYGRIDIWFAWMDPQYDQKLHTVPDIMDAVGFKESEIQPDGTFELGWYDNKTGAEEHFLRALAPFVDEGSYVAFEGEDGTHWRYFFEDGEMRNQTGSITYSDD</sequence>
<evidence type="ECO:0000313" key="1">
    <source>
        <dbReference type="EMBL" id="ALY10853.1"/>
    </source>
</evidence>
<proteinExistence type="predicted"/>
<protein>
    <submittedName>
        <fullName evidence="1">Uncharacterized protein</fullName>
    </submittedName>
</protein>
<gene>
    <name evidence="1" type="primary">70</name>
    <name evidence="1" type="ORF">WILDE_70</name>
</gene>